<reference evidence="3 4" key="1">
    <citation type="submission" date="2017-01" db="EMBL/GenBank/DDBJ databases">
        <title>Bacillus phylogenomics.</title>
        <authorList>
            <person name="Dunlap C."/>
        </authorList>
    </citation>
    <scope>NUCLEOTIDE SEQUENCE [LARGE SCALE GENOMIC DNA]</scope>
    <source>
        <strain evidence="3 4">NRRL B-41282</strain>
    </source>
</reference>
<dbReference type="Gene3D" id="3.30.530.20">
    <property type="match status" value="1"/>
</dbReference>
<keyword evidence="4" id="KW-1185">Reference proteome</keyword>
<gene>
    <name evidence="3" type="ORF">BW143_11045</name>
</gene>
<comment type="similarity">
    <text evidence="1">Belongs to the AHA1 family.</text>
</comment>
<dbReference type="SUPFAM" id="SSF55961">
    <property type="entry name" value="Bet v1-like"/>
    <property type="match status" value="1"/>
</dbReference>
<evidence type="ECO:0000313" key="4">
    <source>
        <dbReference type="Proteomes" id="UP000187367"/>
    </source>
</evidence>
<dbReference type="InterPro" id="IPR023393">
    <property type="entry name" value="START-like_dom_sf"/>
</dbReference>
<evidence type="ECO:0000259" key="2">
    <source>
        <dbReference type="Pfam" id="PF08327"/>
    </source>
</evidence>
<dbReference type="Proteomes" id="UP000187367">
    <property type="component" value="Unassembled WGS sequence"/>
</dbReference>
<protein>
    <submittedName>
        <fullName evidence="3">ATPase</fullName>
    </submittedName>
</protein>
<dbReference type="EMBL" id="MTJL01000019">
    <property type="protein sequence ID" value="OMI05382.1"/>
    <property type="molecule type" value="Genomic_DNA"/>
</dbReference>
<comment type="caution">
    <text evidence="3">The sequence shown here is derived from an EMBL/GenBank/DDBJ whole genome shotgun (WGS) entry which is preliminary data.</text>
</comment>
<evidence type="ECO:0000313" key="3">
    <source>
        <dbReference type="EMBL" id="OMI05382.1"/>
    </source>
</evidence>
<dbReference type="RefSeq" id="WP_076757855.1">
    <property type="nucleotide sequence ID" value="NZ_JARMMK010000010.1"/>
</dbReference>
<name>A0A1R1QL38_9BACI</name>
<organism evidence="3 4">
    <name type="scientific">Bacillus swezeyi</name>
    <dbReference type="NCBI Taxonomy" id="1925020"/>
    <lineage>
        <taxon>Bacteria</taxon>
        <taxon>Bacillati</taxon>
        <taxon>Bacillota</taxon>
        <taxon>Bacilli</taxon>
        <taxon>Bacillales</taxon>
        <taxon>Bacillaceae</taxon>
        <taxon>Bacillus</taxon>
    </lineage>
</organism>
<evidence type="ECO:0000256" key="1">
    <source>
        <dbReference type="ARBA" id="ARBA00006817"/>
    </source>
</evidence>
<dbReference type="Pfam" id="PF08327">
    <property type="entry name" value="AHSA1"/>
    <property type="match status" value="1"/>
</dbReference>
<sequence>MSDKTVNSIKAKAEGKTLVIERVFDAPRELVFKAFSESGQLESWWGPKGWQTENYKFEFKPHGVWHYCMECKDENQGEFYGRKSCGKAVYQEIVTPEKIVYTDMFTDEEGNVVPGMPEILIEVNFAEHEDQTKLITRSQFSSPEELQQLMDKGMVEGFSSQMERLDDHLKAIR</sequence>
<dbReference type="OrthoDB" id="118413at2"/>
<accession>A0A1R1QL38</accession>
<dbReference type="InterPro" id="IPR013538">
    <property type="entry name" value="ASHA1/2-like_C"/>
</dbReference>
<proteinExistence type="inferred from homology"/>
<dbReference type="AlphaFoldDB" id="A0A1R1QL38"/>
<accession>A0A1R1S358</accession>
<feature type="domain" description="Activator of Hsp90 ATPase homologue 1/2-like C-terminal" evidence="2">
    <location>
        <begin position="25"/>
        <end position="169"/>
    </location>
</feature>